<accession>E1JSI1</accession>
<gene>
    <name evidence="2" type="ORF">DesfrDRAFT_0580</name>
</gene>
<sequence>MEVLDRFPTQYPRKKAKPAGETPSAAQPDAAGSVTPETPATDTQPVKEHRRSRRHREATENPALAPTPATGGDNAPAP</sequence>
<proteinExistence type="predicted"/>
<protein>
    <submittedName>
        <fullName evidence="2">Uncharacterized protein</fullName>
    </submittedName>
</protein>
<dbReference type="AlphaFoldDB" id="E1JSI1"/>
<keyword evidence="3" id="KW-1185">Reference proteome</keyword>
<evidence type="ECO:0000256" key="1">
    <source>
        <dbReference type="SAM" id="MobiDB-lite"/>
    </source>
</evidence>
<organism evidence="2 3">
    <name type="scientific">Solidesulfovibrio fructosivorans JJ]</name>
    <dbReference type="NCBI Taxonomy" id="596151"/>
    <lineage>
        <taxon>Bacteria</taxon>
        <taxon>Pseudomonadati</taxon>
        <taxon>Thermodesulfobacteriota</taxon>
        <taxon>Desulfovibrionia</taxon>
        <taxon>Desulfovibrionales</taxon>
        <taxon>Desulfovibrionaceae</taxon>
        <taxon>Solidesulfovibrio</taxon>
    </lineage>
</organism>
<name>E1JSI1_SOLFR</name>
<feature type="compositionally biased region" description="Polar residues" evidence="1">
    <location>
        <begin position="35"/>
        <end position="44"/>
    </location>
</feature>
<reference evidence="2 3" key="1">
    <citation type="submission" date="2010-08" db="EMBL/GenBank/DDBJ databases">
        <title>The draft genome of Desulfovibrio fructosovorans JJ.</title>
        <authorList>
            <consortium name="US DOE Joint Genome Institute (JGI-PGF)"/>
            <person name="Lucas S."/>
            <person name="Copeland A."/>
            <person name="Lapidus A."/>
            <person name="Cheng J.-F."/>
            <person name="Bruce D."/>
            <person name="Goodwin L."/>
            <person name="Pitluck S."/>
            <person name="Land M.L."/>
            <person name="Hauser L."/>
            <person name="Chang Y.-J."/>
            <person name="Jeffries C."/>
            <person name="Wall J.D."/>
            <person name="Stahl D.A."/>
            <person name="Arkin A.P."/>
            <person name="Dehal P."/>
            <person name="Stolyar S.M."/>
            <person name="Hazen T.C."/>
            <person name="Woyke T.J."/>
        </authorList>
    </citation>
    <scope>NUCLEOTIDE SEQUENCE [LARGE SCALE GENOMIC DNA]</scope>
    <source>
        <strain evidence="2 3">JJ</strain>
    </source>
</reference>
<dbReference type="EMBL" id="AECZ01000002">
    <property type="protein sequence ID" value="EFL52950.1"/>
    <property type="molecule type" value="Genomic_DNA"/>
</dbReference>
<dbReference type="Proteomes" id="UP000006250">
    <property type="component" value="Unassembled WGS sequence"/>
</dbReference>
<evidence type="ECO:0000313" key="2">
    <source>
        <dbReference type="EMBL" id="EFL52950.1"/>
    </source>
</evidence>
<dbReference type="RefSeq" id="WP_005990920.1">
    <property type="nucleotide sequence ID" value="NZ_AECZ01000002.1"/>
</dbReference>
<feature type="region of interest" description="Disordered" evidence="1">
    <location>
        <begin position="1"/>
        <end position="78"/>
    </location>
</feature>
<dbReference type="STRING" id="596151.DesfrDRAFT_0580"/>
<evidence type="ECO:0000313" key="3">
    <source>
        <dbReference type="Proteomes" id="UP000006250"/>
    </source>
</evidence>
<comment type="caution">
    <text evidence="2">The sequence shown here is derived from an EMBL/GenBank/DDBJ whole genome shotgun (WGS) entry which is preliminary data.</text>
</comment>